<evidence type="ECO:0000313" key="3">
    <source>
        <dbReference type="EMBL" id="MDB7907046.1"/>
    </source>
</evidence>
<sequence>MDGTRAEELVERYADAILRIGYTWLGDMDDAKDICQTVLIKLVEEGRRFPDLGQERAWVVRLSVNACKNWKKSAWFRRRAPLEEGLHLAAEVPEPEDGALLALEARRPAPRRQIPLRRVAALAACAGLVLGLVNYQAVAAGTERVIRYFLGVGAAEENLSLLVQGEALHKEDGAFLYRIGGAYQRDGMLTVPVSVFTREGALAEGEELRYRLLVYDADGKKLRRVSSYYDDAKGEMSAPVFLTEGTTYHPSRLDVLADWMSRTYWAQGYTEGETEIYHMEVPDGAKGPYTFDVEVYSNDVSHLGYQPMWEGGVLALDTPQTLDAVSVSRTFQEGTVTALVGDDGHSVAFYGELSPALAAREEKLQQLWVPMLYSEDEAGRVQPVPAIWFIDEAGNRYRGCSIWHMPAAWVTDEAGNRYERYRVFPGPAEEYWPEFRLLEEPEGKITAIEVEALVFNILRTDRPREVETRSYTSTYNPLNWVIELP</sequence>
<dbReference type="GO" id="GO:0003700">
    <property type="term" value="F:DNA-binding transcription factor activity"/>
    <property type="evidence" value="ECO:0007669"/>
    <property type="project" value="InterPro"/>
</dbReference>
<protein>
    <submittedName>
        <fullName evidence="3">Sigma factor</fullName>
    </submittedName>
</protein>
<dbReference type="Proteomes" id="UP001211006">
    <property type="component" value="Unassembled WGS sequence"/>
</dbReference>
<dbReference type="EMBL" id="JAQLWO010000015">
    <property type="protein sequence ID" value="MDB7907046.1"/>
    <property type="molecule type" value="Genomic_DNA"/>
</dbReference>
<dbReference type="AlphaFoldDB" id="A0AAW6C372"/>
<dbReference type="SUPFAM" id="SSF88946">
    <property type="entry name" value="Sigma2 domain of RNA polymerase sigma factors"/>
    <property type="match status" value="1"/>
</dbReference>
<dbReference type="InterPro" id="IPR007627">
    <property type="entry name" value="RNA_pol_sigma70_r2"/>
</dbReference>
<organism evidence="3 4">
    <name type="scientific">Flavonifractor plautii</name>
    <name type="common">Fusobacterium plautii</name>
    <dbReference type="NCBI Taxonomy" id="292800"/>
    <lineage>
        <taxon>Bacteria</taxon>
        <taxon>Bacillati</taxon>
        <taxon>Bacillota</taxon>
        <taxon>Clostridia</taxon>
        <taxon>Eubacteriales</taxon>
        <taxon>Oscillospiraceae</taxon>
        <taxon>Flavonifractor</taxon>
    </lineage>
</organism>
<dbReference type="Pfam" id="PF04542">
    <property type="entry name" value="Sigma70_r2"/>
    <property type="match status" value="1"/>
</dbReference>
<keyword evidence="1" id="KW-1133">Transmembrane helix</keyword>
<dbReference type="Gene3D" id="1.10.1740.10">
    <property type="match status" value="1"/>
</dbReference>
<dbReference type="RefSeq" id="WP_131971484.1">
    <property type="nucleotide sequence ID" value="NZ_CAXUMB010000061.1"/>
</dbReference>
<dbReference type="InterPro" id="IPR013325">
    <property type="entry name" value="RNA_pol_sigma_r2"/>
</dbReference>
<feature type="domain" description="RNA polymerase sigma-70 region 2" evidence="2">
    <location>
        <begin position="9"/>
        <end position="75"/>
    </location>
</feature>
<evidence type="ECO:0000313" key="4">
    <source>
        <dbReference type="Proteomes" id="UP001211006"/>
    </source>
</evidence>
<feature type="transmembrane region" description="Helical" evidence="1">
    <location>
        <begin position="119"/>
        <end position="138"/>
    </location>
</feature>
<name>A0AAW6C372_FLAPL</name>
<gene>
    <name evidence="3" type="ORF">PND83_13750</name>
</gene>
<accession>A0AAW6C372</accession>
<reference evidence="3" key="1">
    <citation type="submission" date="2023-01" db="EMBL/GenBank/DDBJ databases">
        <title>Human gut microbiome strain richness.</title>
        <authorList>
            <person name="Chen-Liaw A."/>
        </authorList>
    </citation>
    <scope>NUCLEOTIDE SEQUENCE</scope>
    <source>
        <strain evidence="3">2225st1_A6_2225SCRN_200828</strain>
    </source>
</reference>
<comment type="caution">
    <text evidence="3">The sequence shown here is derived from an EMBL/GenBank/DDBJ whole genome shotgun (WGS) entry which is preliminary data.</text>
</comment>
<dbReference type="GO" id="GO:0006352">
    <property type="term" value="P:DNA-templated transcription initiation"/>
    <property type="evidence" value="ECO:0007669"/>
    <property type="project" value="InterPro"/>
</dbReference>
<keyword evidence="1" id="KW-0812">Transmembrane</keyword>
<proteinExistence type="predicted"/>
<keyword evidence="1" id="KW-0472">Membrane</keyword>
<evidence type="ECO:0000256" key="1">
    <source>
        <dbReference type="SAM" id="Phobius"/>
    </source>
</evidence>
<evidence type="ECO:0000259" key="2">
    <source>
        <dbReference type="Pfam" id="PF04542"/>
    </source>
</evidence>